<organism evidence="6 7">
    <name type="scientific">Burkholderia pseudomallei (strain 1710b)</name>
    <dbReference type="NCBI Taxonomy" id="320372"/>
    <lineage>
        <taxon>Bacteria</taxon>
        <taxon>Pseudomonadati</taxon>
        <taxon>Pseudomonadota</taxon>
        <taxon>Betaproteobacteria</taxon>
        <taxon>Burkholderiales</taxon>
        <taxon>Burkholderiaceae</taxon>
        <taxon>Burkholderia</taxon>
        <taxon>pseudomallei group</taxon>
    </lineage>
</organism>
<keyword evidence="3" id="KW-0479">Metal-binding</keyword>
<dbReference type="EnsemblBacteria" id="ABA52624">
    <property type="protein sequence ID" value="ABA52624"/>
    <property type="gene ID" value="BURPS1710b_A0181"/>
</dbReference>
<dbReference type="GO" id="GO:0070566">
    <property type="term" value="F:adenylyltransferase activity"/>
    <property type="evidence" value="ECO:0007669"/>
    <property type="project" value="TreeGrafter"/>
</dbReference>
<dbReference type="CDD" id="cd05931">
    <property type="entry name" value="FAAL"/>
    <property type="match status" value="1"/>
</dbReference>
<feature type="compositionally biased region" description="Basic residues" evidence="4">
    <location>
        <begin position="106"/>
        <end position="127"/>
    </location>
</feature>
<dbReference type="InterPro" id="IPR042099">
    <property type="entry name" value="ANL_N_sf"/>
</dbReference>
<dbReference type="GO" id="GO:0006633">
    <property type="term" value="P:fatty acid biosynthetic process"/>
    <property type="evidence" value="ECO:0007669"/>
    <property type="project" value="TreeGrafter"/>
</dbReference>
<dbReference type="PANTHER" id="PTHR22754">
    <property type="entry name" value="DISCO-INTERACTING PROTEIN 2 DIP2 -RELATED"/>
    <property type="match status" value="1"/>
</dbReference>
<gene>
    <name evidence="6" type="primary">blmVI</name>
    <name evidence="6" type="ordered locus">BURPS1710b_A0181</name>
</gene>
<dbReference type="InterPro" id="IPR040097">
    <property type="entry name" value="FAAL/FAAC"/>
</dbReference>
<dbReference type="GO" id="GO:0005886">
    <property type="term" value="C:plasma membrane"/>
    <property type="evidence" value="ECO:0007669"/>
    <property type="project" value="TreeGrafter"/>
</dbReference>
<feature type="domain" description="AMP-dependent synthetase/ligase" evidence="5">
    <location>
        <begin position="419"/>
        <end position="821"/>
    </location>
</feature>
<name>Q3JM63_BURP1</name>
<feature type="region of interest" description="Disordered" evidence="4">
    <location>
        <begin position="151"/>
        <end position="229"/>
    </location>
</feature>
<feature type="compositionally biased region" description="Basic residues" evidence="4">
    <location>
        <begin position="188"/>
        <end position="215"/>
    </location>
</feature>
<feature type="region of interest" description="Disordered" evidence="4">
    <location>
        <begin position="1"/>
        <end position="134"/>
    </location>
</feature>
<dbReference type="AlphaFoldDB" id="Q3JM63"/>
<dbReference type="InterPro" id="IPR020845">
    <property type="entry name" value="AMP-binding_CS"/>
</dbReference>
<dbReference type="PANTHER" id="PTHR22754:SF32">
    <property type="entry name" value="DISCO-INTERACTING PROTEIN 2"/>
    <property type="match status" value="1"/>
</dbReference>
<evidence type="ECO:0000256" key="4">
    <source>
        <dbReference type="SAM" id="MobiDB-lite"/>
    </source>
</evidence>
<feature type="compositionally biased region" description="Low complexity" evidence="4">
    <location>
        <begin position="353"/>
        <end position="365"/>
    </location>
</feature>
<proteinExistence type="inferred from homology"/>
<dbReference type="SUPFAM" id="SSF56801">
    <property type="entry name" value="Acetyl-CoA synthetase-like"/>
    <property type="match status" value="1"/>
</dbReference>
<dbReference type="Gene3D" id="3.40.50.12780">
    <property type="entry name" value="N-terminal domain of ligase-like"/>
    <property type="match status" value="1"/>
</dbReference>
<evidence type="ECO:0000313" key="7">
    <source>
        <dbReference type="Proteomes" id="UP000002700"/>
    </source>
</evidence>
<feature type="compositionally biased region" description="Basic residues" evidence="4">
    <location>
        <begin position="320"/>
        <end position="351"/>
    </location>
</feature>
<dbReference type="Gene3D" id="3.30.300.30">
    <property type="match status" value="1"/>
</dbReference>
<comment type="similarity">
    <text evidence="1">Belongs to the ATP-dependent AMP-binding enzyme family.</text>
</comment>
<evidence type="ECO:0000256" key="2">
    <source>
        <dbReference type="ARBA" id="ARBA00022598"/>
    </source>
</evidence>
<protein>
    <submittedName>
        <fullName evidence="6">Peptide synthetase NRPS5-4-3</fullName>
    </submittedName>
</protein>
<dbReference type="InterPro" id="IPR000873">
    <property type="entry name" value="AMP-dep_synth/lig_dom"/>
</dbReference>
<evidence type="ECO:0000256" key="1">
    <source>
        <dbReference type="ARBA" id="ARBA00006432"/>
    </source>
</evidence>
<dbReference type="FunFam" id="3.40.50.12780:FF:000013">
    <property type="entry name" value="Long-chain-fatty-acid--AMP ligase FadD32"/>
    <property type="match status" value="1"/>
</dbReference>
<dbReference type="Proteomes" id="UP000002700">
    <property type="component" value="Chromosome II"/>
</dbReference>
<dbReference type="KEGG" id="bpm:BURPS1710b_A0181"/>
<accession>Q3JM63</accession>
<feature type="compositionally biased region" description="Low complexity" evidence="4">
    <location>
        <begin position="170"/>
        <end position="182"/>
    </location>
</feature>
<reference evidence="6 7" key="1">
    <citation type="submission" date="2005-09" db="EMBL/GenBank/DDBJ databases">
        <authorList>
            <person name="Woods D.E."/>
            <person name="Nierman W.C."/>
        </authorList>
    </citation>
    <scope>NUCLEOTIDE SEQUENCE [LARGE SCALE GENOMIC DNA]</scope>
    <source>
        <strain evidence="6 7">1710b</strain>
    </source>
</reference>
<dbReference type="GO" id="GO:0046872">
    <property type="term" value="F:metal ion binding"/>
    <property type="evidence" value="ECO:0007669"/>
    <property type="project" value="UniProtKB-KW"/>
</dbReference>
<dbReference type="HOGENOM" id="CLU_298726_0_0_4"/>
<evidence type="ECO:0000256" key="3">
    <source>
        <dbReference type="ARBA" id="ARBA00022723"/>
    </source>
</evidence>
<feature type="compositionally biased region" description="Basic residues" evidence="4">
    <location>
        <begin position="157"/>
        <end position="169"/>
    </location>
</feature>
<keyword evidence="2" id="KW-0436">Ligase</keyword>
<dbReference type="EMBL" id="CP000125">
    <property type="protein sequence ID" value="ABA52624.1"/>
    <property type="molecule type" value="Genomic_DNA"/>
</dbReference>
<feature type="compositionally biased region" description="Low complexity" evidence="4">
    <location>
        <begin position="1"/>
        <end position="22"/>
    </location>
</feature>
<evidence type="ECO:0000259" key="5">
    <source>
        <dbReference type="Pfam" id="PF00501"/>
    </source>
</evidence>
<feature type="region of interest" description="Disordered" evidence="4">
    <location>
        <begin position="256"/>
        <end position="371"/>
    </location>
</feature>
<evidence type="ECO:0000313" key="6">
    <source>
        <dbReference type="EMBL" id="ABA52624.1"/>
    </source>
</evidence>
<dbReference type="GO" id="GO:0016874">
    <property type="term" value="F:ligase activity"/>
    <property type="evidence" value="ECO:0007669"/>
    <property type="project" value="UniProtKB-KW"/>
</dbReference>
<dbReference type="Pfam" id="PF00501">
    <property type="entry name" value="AMP-binding"/>
    <property type="match status" value="1"/>
</dbReference>
<dbReference type="InterPro" id="IPR045851">
    <property type="entry name" value="AMP-bd_C_sf"/>
</dbReference>
<dbReference type="GO" id="GO:0071766">
    <property type="term" value="P:Actinobacterium-type cell wall biogenesis"/>
    <property type="evidence" value="ECO:0007669"/>
    <property type="project" value="UniProtKB-ARBA"/>
</dbReference>
<sequence length="1005" mass="106119">MGAPASSPSAHAPTSRNSARSAPRPPTPRRRSRCSRAAACSGGGCCSGTPTARSIPTRRAMPAAHARGPTASPLPIPQPHRRRCRSDEVDDRSFAAGAVGPGFRNRGARPRRPRRARGQPRARRPARPARLSPALAVRTSRIPFLLGGAGSDGRGARAAHARAAHRHGGRAAAGAQSVAARGELSRARGAHARAHRSRRVRGGAARPRRAGRARRAAGAGRRRADGELRRAARRAARLSARALSRRAPLRVRRDAAVRRRAARMGDGLGPGQRGDGRGTRRALRVLAVPQGQPAGPGGAGRLSRAAPGRPRRAGRELHQRGHGRRRGRAAPARRRLAARRHARRAQRHPPRLPRTGARARAAVPRGRSHPAAFVARPRAPCRRDRGDGVADSSVSRTGARMTAIVPAAAAAATMVDIVRARADRQPDRPAYTYLPEQEGAPAELLDYASLVQRAHAIAAALDRRLAGAPDAPRMAMLLFAPGPDFLAAFWGCLSARVIAIPAQLPRPGRCAATLEAIVRNAGVRLVLASRPQADAIGRTLARSPALAGLDTLFVDDALADGAGRPAPARPAADDIAFLQYTSGSTSRPKGVVVRHRNLVANERMIAQAMSLDHASTSVVWMPHYHDMGLIGGMLQPLYSGAHCVAMAPTTFLKRPLRWLRAIAQWRAVSSGGPDFAYRLCVERIAPEQAAGLDLSSWRVAFNGAEPVRAATIAAFAERFGPAGFRAHASYPCYGMAEATLLAAGGRAGDGAHVRWISAAALAAGRAEPPAPGDAGTAAVCCGAPPAGARLAVVDPATRQRRADGLVGELWIAGPHVADGYHRAPEASAAAFGAAIAGPEPDAGPWLRTGDLGFVLDGGVYVTGRLKEMMIVNGRNLYPHDVEDTLREGLAEIRDAAVFALIEPGGRERTVAILELAAAQRRLILQPDAHADAGLQAIAMDARALAARACELPLDHVRLSLPGAIVKTTSGKTRYGELRARMLALPESLRQAPVSIEAGRARREEA</sequence>
<dbReference type="PROSITE" id="PS00455">
    <property type="entry name" value="AMP_BINDING"/>
    <property type="match status" value="1"/>
</dbReference>